<dbReference type="PANTHER" id="PTHR36570">
    <property type="entry name" value="DISULFIDE BOND FORMATION PROTEIN B"/>
    <property type="match status" value="1"/>
</dbReference>
<comment type="caution">
    <text evidence="7">The sequence shown here is derived from an EMBL/GenBank/DDBJ whole genome shotgun (WGS) entry which is preliminary data.</text>
</comment>
<evidence type="ECO:0000256" key="4">
    <source>
        <dbReference type="ARBA" id="ARBA00022989"/>
    </source>
</evidence>
<evidence type="ECO:0000256" key="6">
    <source>
        <dbReference type="SAM" id="Phobius"/>
    </source>
</evidence>
<evidence type="ECO:0000256" key="1">
    <source>
        <dbReference type="ARBA" id="ARBA00004651"/>
    </source>
</evidence>
<evidence type="ECO:0000256" key="5">
    <source>
        <dbReference type="ARBA" id="ARBA00023136"/>
    </source>
</evidence>
<dbReference type="PIRSF" id="PIRSF033913">
    <property type="entry name" value="S-S_format_DsbB"/>
    <property type="match status" value="1"/>
</dbReference>
<dbReference type="Pfam" id="PF02600">
    <property type="entry name" value="DsbB"/>
    <property type="match status" value="1"/>
</dbReference>
<proteinExistence type="predicted"/>
<comment type="subcellular location">
    <subcellularLocation>
        <location evidence="1">Cell membrane</location>
        <topology evidence="1">Multi-pass membrane protein</topology>
    </subcellularLocation>
</comment>
<dbReference type="InterPro" id="IPR023380">
    <property type="entry name" value="DsbB-like_sf"/>
</dbReference>
<feature type="transmembrane region" description="Helical" evidence="6">
    <location>
        <begin position="76"/>
        <end position="96"/>
    </location>
</feature>
<feature type="transmembrane region" description="Helical" evidence="6">
    <location>
        <begin position="51"/>
        <end position="69"/>
    </location>
</feature>
<dbReference type="SUPFAM" id="SSF158442">
    <property type="entry name" value="DsbB-like"/>
    <property type="match status" value="1"/>
</dbReference>
<name>A0A545U1Z9_9PROT</name>
<keyword evidence="2" id="KW-1003">Cell membrane</keyword>
<sequence>MSAIAETNQLFENPRLIPAAIVAVCVGALGSALASEYWGGLDPCVLCIYQRYAYVGAMTLGLIGLVLAPRGKALKAVILLAGLAFLTGAGIAMFHVGVEQHWWRGTEACHAPAIDFNAPIAEMREQLLAKQPATCDTIPWSFAGISIAGFNVIASLLFAGGCVWAARRVTES</sequence>
<keyword evidence="3 6" id="KW-0812">Transmembrane</keyword>
<protein>
    <submittedName>
        <fullName evidence="7">Disulfide bond formation protein B</fullName>
    </submittedName>
</protein>
<dbReference type="InterPro" id="IPR003752">
    <property type="entry name" value="DiS_bond_form_DsbB/BdbC"/>
</dbReference>
<keyword evidence="5 6" id="KW-0472">Membrane</keyword>
<gene>
    <name evidence="7" type="ORF">FKG95_02160</name>
</gene>
<keyword evidence="8" id="KW-1185">Reference proteome</keyword>
<feature type="transmembrane region" description="Helical" evidence="6">
    <location>
        <begin position="140"/>
        <end position="166"/>
    </location>
</feature>
<dbReference type="OrthoDB" id="9808637at2"/>
<dbReference type="RefSeq" id="WP_142894660.1">
    <property type="nucleotide sequence ID" value="NZ_ML660052.1"/>
</dbReference>
<evidence type="ECO:0000256" key="3">
    <source>
        <dbReference type="ARBA" id="ARBA00022692"/>
    </source>
</evidence>
<evidence type="ECO:0000313" key="8">
    <source>
        <dbReference type="Proteomes" id="UP000315252"/>
    </source>
</evidence>
<accession>A0A545U1Z9</accession>
<dbReference type="InterPro" id="IPR024199">
    <property type="entry name" value="Uncharacterised_DsbB"/>
</dbReference>
<dbReference type="Proteomes" id="UP000315252">
    <property type="component" value="Unassembled WGS sequence"/>
</dbReference>
<dbReference type="Gene3D" id="1.20.1550.10">
    <property type="entry name" value="DsbB-like"/>
    <property type="match status" value="1"/>
</dbReference>
<feature type="transmembrane region" description="Helical" evidence="6">
    <location>
        <begin position="16"/>
        <end position="39"/>
    </location>
</feature>
<dbReference type="AlphaFoldDB" id="A0A545U1Z9"/>
<organism evidence="7 8">
    <name type="scientific">Denitrobaculum tricleocarpae</name>
    <dbReference type="NCBI Taxonomy" id="2591009"/>
    <lineage>
        <taxon>Bacteria</taxon>
        <taxon>Pseudomonadati</taxon>
        <taxon>Pseudomonadota</taxon>
        <taxon>Alphaproteobacteria</taxon>
        <taxon>Rhodospirillales</taxon>
        <taxon>Rhodospirillaceae</taxon>
        <taxon>Denitrobaculum</taxon>
    </lineage>
</organism>
<dbReference type="GO" id="GO:0015035">
    <property type="term" value="F:protein-disulfide reductase activity"/>
    <property type="evidence" value="ECO:0007669"/>
    <property type="project" value="InterPro"/>
</dbReference>
<dbReference type="PANTHER" id="PTHR36570:SF3">
    <property type="entry name" value="DISULFIDE BOND FORMATION PROTEIN B"/>
    <property type="match status" value="1"/>
</dbReference>
<dbReference type="InterPro" id="IPR050183">
    <property type="entry name" value="DsbB"/>
</dbReference>
<dbReference type="GO" id="GO:0006457">
    <property type="term" value="P:protein folding"/>
    <property type="evidence" value="ECO:0007669"/>
    <property type="project" value="InterPro"/>
</dbReference>
<evidence type="ECO:0000313" key="7">
    <source>
        <dbReference type="EMBL" id="TQV83423.1"/>
    </source>
</evidence>
<evidence type="ECO:0000256" key="2">
    <source>
        <dbReference type="ARBA" id="ARBA00022475"/>
    </source>
</evidence>
<dbReference type="EMBL" id="VHSH01000001">
    <property type="protein sequence ID" value="TQV83423.1"/>
    <property type="molecule type" value="Genomic_DNA"/>
</dbReference>
<reference evidence="7 8" key="1">
    <citation type="submission" date="2019-06" db="EMBL/GenBank/DDBJ databases">
        <title>Whole genome sequence for Rhodospirillaceae sp. R148.</title>
        <authorList>
            <person name="Wang G."/>
        </authorList>
    </citation>
    <scope>NUCLEOTIDE SEQUENCE [LARGE SCALE GENOMIC DNA]</scope>
    <source>
        <strain evidence="7 8">R148</strain>
    </source>
</reference>
<keyword evidence="4 6" id="KW-1133">Transmembrane helix</keyword>
<dbReference type="GO" id="GO:0005886">
    <property type="term" value="C:plasma membrane"/>
    <property type="evidence" value="ECO:0007669"/>
    <property type="project" value="UniProtKB-SubCell"/>
</dbReference>